<evidence type="ECO:0000313" key="3">
    <source>
        <dbReference type="EMBL" id="KAK3288980.1"/>
    </source>
</evidence>
<reference evidence="3 4" key="1">
    <citation type="journal article" date="2015" name="Genome Biol. Evol.">
        <title>Comparative Genomics of a Bacterivorous Green Alga Reveals Evolutionary Causalities and Consequences of Phago-Mixotrophic Mode of Nutrition.</title>
        <authorList>
            <person name="Burns J.A."/>
            <person name="Paasch A."/>
            <person name="Narechania A."/>
            <person name="Kim E."/>
        </authorList>
    </citation>
    <scope>NUCLEOTIDE SEQUENCE [LARGE SCALE GENOMIC DNA]</scope>
    <source>
        <strain evidence="3 4">PLY_AMNH</strain>
    </source>
</reference>
<accession>A0AAE0LL87</accession>
<dbReference type="Pfam" id="PF00850">
    <property type="entry name" value="Hist_deacetyl"/>
    <property type="match status" value="2"/>
</dbReference>
<dbReference type="InterPro" id="IPR023696">
    <property type="entry name" value="Ureohydrolase_dom_sf"/>
</dbReference>
<dbReference type="GO" id="GO:0040029">
    <property type="term" value="P:epigenetic regulation of gene expression"/>
    <property type="evidence" value="ECO:0007669"/>
    <property type="project" value="TreeGrafter"/>
</dbReference>
<evidence type="ECO:0000313" key="4">
    <source>
        <dbReference type="Proteomes" id="UP001190700"/>
    </source>
</evidence>
<dbReference type="GO" id="GO:0004407">
    <property type="term" value="F:histone deacetylase activity"/>
    <property type="evidence" value="ECO:0007669"/>
    <property type="project" value="TreeGrafter"/>
</dbReference>
<protein>
    <recommendedName>
        <fullName evidence="2">Histone deacetylase domain-containing protein</fullName>
    </recommendedName>
</protein>
<dbReference type="SUPFAM" id="SSF52768">
    <property type="entry name" value="Arginase/deacetylase"/>
    <property type="match status" value="2"/>
</dbReference>
<feature type="domain" description="Histone deacetylase" evidence="2">
    <location>
        <begin position="324"/>
        <end position="478"/>
    </location>
</feature>
<feature type="domain" description="Histone deacetylase" evidence="2">
    <location>
        <begin position="87"/>
        <end position="265"/>
    </location>
</feature>
<keyword evidence="4" id="KW-1185">Reference proteome</keyword>
<sequence length="537" mass="58052">MGGSRATKCAVEIGSYKARNKVTTQDSDASDASKLCTGLLIHEEQEHPESSANAATLLLVDTFTLVNHNLGVDSIPHIGQDVFDFPSRTQALVEQLAERKDSALDSGEKKGTWGSLAGVKLEENTRAATDEDLLRNGATSRRYLTHLKNTSRKLRQHARQVQVSQENGSASSGALTWEWLDWDETTIVTPDSEHAARRAVGAVMEATEAVWSGRFRNAFVACRPPGHHNGVNELLAKVERNGHRYASHGGCLLNETAVAVHHLRHVFGTAASLKSTSAKQAKPCKTKRGRSVHGDRCCDAGSPSTRSLQPAQAAGEGPGYGAQRARVCILDVDVHFGDGTAWQFYFDPSVLTVSLHLDQSDDQAFPYLKGKPVERGDEEGRGANINLPLPEGSGDAHAWNLLHACAFPRIEAFKPEIIFVAFGTDGLEGDPTAAGLKYTPGLLSEVVKWCSQTCPKVICTLQGGYQAVPLAQAVEGALMALTDILGDGYYAGGIESEFQDYIANVEEQLENGSHWWSWNASFEYEPAAGVVHPPISE</sequence>
<feature type="region of interest" description="Disordered" evidence="1">
    <location>
        <begin position="281"/>
        <end position="317"/>
    </location>
</feature>
<dbReference type="PANTHER" id="PTHR10625">
    <property type="entry name" value="HISTONE DEACETYLASE HDAC1-RELATED"/>
    <property type="match status" value="1"/>
</dbReference>
<evidence type="ECO:0000256" key="1">
    <source>
        <dbReference type="SAM" id="MobiDB-lite"/>
    </source>
</evidence>
<dbReference type="Gene3D" id="3.40.800.20">
    <property type="entry name" value="Histone deacetylase domain"/>
    <property type="match status" value="1"/>
</dbReference>
<organism evidence="3 4">
    <name type="scientific">Cymbomonas tetramitiformis</name>
    <dbReference type="NCBI Taxonomy" id="36881"/>
    <lineage>
        <taxon>Eukaryota</taxon>
        <taxon>Viridiplantae</taxon>
        <taxon>Chlorophyta</taxon>
        <taxon>Pyramimonadophyceae</taxon>
        <taxon>Pyramimonadales</taxon>
        <taxon>Pyramimonadaceae</taxon>
        <taxon>Cymbomonas</taxon>
    </lineage>
</organism>
<dbReference type="EMBL" id="LGRX02000282">
    <property type="protein sequence ID" value="KAK3288980.1"/>
    <property type="molecule type" value="Genomic_DNA"/>
</dbReference>
<gene>
    <name evidence="3" type="ORF">CYMTET_3566</name>
</gene>
<dbReference type="Proteomes" id="UP001190700">
    <property type="component" value="Unassembled WGS sequence"/>
</dbReference>
<dbReference type="InterPro" id="IPR023801">
    <property type="entry name" value="His_deacetylse_dom"/>
</dbReference>
<comment type="caution">
    <text evidence="3">The sequence shown here is derived from an EMBL/GenBank/DDBJ whole genome shotgun (WGS) entry which is preliminary data.</text>
</comment>
<feature type="compositionally biased region" description="Basic residues" evidence="1">
    <location>
        <begin position="282"/>
        <end position="291"/>
    </location>
</feature>
<proteinExistence type="predicted"/>
<name>A0AAE0LL87_9CHLO</name>
<dbReference type="AlphaFoldDB" id="A0AAE0LL87"/>
<evidence type="ECO:0000259" key="2">
    <source>
        <dbReference type="Pfam" id="PF00850"/>
    </source>
</evidence>
<dbReference type="InterPro" id="IPR037138">
    <property type="entry name" value="His_deacetylse_dom_sf"/>
</dbReference>